<reference evidence="3" key="1">
    <citation type="submission" date="2020-05" db="EMBL/GenBank/DDBJ databases">
        <title>High-Quality Genomes of Partial-Nitritation/Anammox System by Hierarchical Clustering Based Hybrid Assembly.</title>
        <authorList>
            <person name="Liu L."/>
            <person name="Wang Y."/>
            <person name="Che Y."/>
            <person name="Chen Y."/>
            <person name="Xia Y."/>
            <person name="Luo R."/>
            <person name="Cheng S.H."/>
            <person name="Zheng C."/>
            <person name="Zhang T."/>
        </authorList>
    </citation>
    <scope>NUCLEOTIDE SEQUENCE</scope>
    <source>
        <strain evidence="3">H1_PAT1</strain>
    </source>
</reference>
<keyword evidence="1" id="KW-0472">Membrane</keyword>
<evidence type="ECO:0000256" key="2">
    <source>
        <dbReference type="SAM" id="SignalP"/>
    </source>
</evidence>
<name>A0A928TS22_UNCKA</name>
<dbReference type="NCBIfam" id="NF045849">
    <property type="entry name" value="ICE_MMCAP2_0565"/>
    <property type="match status" value="1"/>
</dbReference>
<keyword evidence="1" id="KW-1133">Transmembrane helix</keyword>
<feature type="transmembrane region" description="Helical" evidence="1">
    <location>
        <begin position="103"/>
        <end position="124"/>
    </location>
</feature>
<gene>
    <name evidence="3" type="ORF">HS096_02695</name>
</gene>
<comment type="caution">
    <text evidence="3">The sequence shown here is derived from an EMBL/GenBank/DDBJ whole genome shotgun (WGS) entry which is preliminary data.</text>
</comment>
<keyword evidence="1" id="KW-0812">Transmembrane</keyword>
<dbReference type="InterPro" id="IPR043993">
    <property type="entry name" value="T4SS_pilin"/>
</dbReference>
<feature type="signal peptide" evidence="2">
    <location>
        <begin position="1"/>
        <end position="26"/>
    </location>
</feature>
<protein>
    <submittedName>
        <fullName evidence="3">Uncharacterized protein</fullName>
    </submittedName>
</protein>
<feature type="chain" id="PRO_5037783105" evidence="2">
    <location>
        <begin position="27"/>
        <end position="128"/>
    </location>
</feature>
<proteinExistence type="predicted"/>
<accession>A0A928TS22</accession>
<evidence type="ECO:0000256" key="1">
    <source>
        <dbReference type="SAM" id="Phobius"/>
    </source>
</evidence>
<dbReference type="EMBL" id="JABTTY010000001">
    <property type="protein sequence ID" value="MBE7525272.1"/>
    <property type="molecule type" value="Genomic_DNA"/>
</dbReference>
<dbReference type="AlphaFoldDB" id="A0A928TS22"/>
<sequence>MKNTLKFLTSAIAATGSLTLPLAVLAQNPFQQAQNLVGNVAQSANVGQQQELPVIVGRIINVILGFLGIILLVLVLYAGFLWMTAGGNDDQVKKAKQYITNSVIGLIVIVAAFAISNFVLNSLINVTQ</sequence>
<dbReference type="Pfam" id="PF18895">
    <property type="entry name" value="T4SS_pilin"/>
    <property type="match status" value="1"/>
</dbReference>
<dbReference type="Proteomes" id="UP000710385">
    <property type="component" value="Unassembled WGS sequence"/>
</dbReference>
<evidence type="ECO:0000313" key="3">
    <source>
        <dbReference type="EMBL" id="MBE7525272.1"/>
    </source>
</evidence>
<feature type="transmembrane region" description="Helical" evidence="1">
    <location>
        <begin position="59"/>
        <end position="82"/>
    </location>
</feature>
<keyword evidence="2" id="KW-0732">Signal</keyword>
<evidence type="ECO:0000313" key="4">
    <source>
        <dbReference type="Proteomes" id="UP000710385"/>
    </source>
</evidence>
<organism evidence="3 4">
    <name type="scientific">candidate division WWE3 bacterium</name>
    <dbReference type="NCBI Taxonomy" id="2053526"/>
    <lineage>
        <taxon>Bacteria</taxon>
        <taxon>Katanobacteria</taxon>
    </lineage>
</organism>